<dbReference type="EMBL" id="JYDR01000222">
    <property type="protein sequence ID" value="KRY65225.1"/>
    <property type="molecule type" value="Genomic_DNA"/>
</dbReference>
<gene>
    <name evidence="2" type="ORF">T4A_381</name>
</gene>
<organism evidence="2 3">
    <name type="scientific">Trichinella pseudospiralis</name>
    <name type="common">Parasitic roundworm</name>
    <dbReference type="NCBI Taxonomy" id="6337"/>
    <lineage>
        <taxon>Eukaryota</taxon>
        <taxon>Metazoa</taxon>
        <taxon>Ecdysozoa</taxon>
        <taxon>Nematoda</taxon>
        <taxon>Enoplea</taxon>
        <taxon>Dorylaimia</taxon>
        <taxon>Trichinellida</taxon>
        <taxon>Trichinellidae</taxon>
        <taxon>Trichinella</taxon>
    </lineage>
</organism>
<dbReference type="AlphaFoldDB" id="A0A0V1DUG0"/>
<keyword evidence="1" id="KW-0732">Signal</keyword>
<feature type="signal peptide" evidence="1">
    <location>
        <begin position="1"/>
        <end position="22"/>
    </location>
</feature>
<feature type="chain" id="PRO_5006876887" evidence="1">
    <location>
        <begin position="23"/>
        <end position="92"/>
    </location>
</feature>
<comment type="caution">
    <text evidence="2">The sequence shown here is derived from an EMBL/GenBank/DDBJ whole genome shotgun (WGS) entry which is preliminary data.</text>
</comment>
<sequence>MRIFLAHANFVCLLLDCCEILSYHWIAVIYDELCVLILNGGDDGRSDENWSPVGGCMMSDDHTTSMRMNRDDQYEEHVDFKQFIICGQDLVD</sequence>
<evidence type="ECO:0000313" key="2">
    <source>
        <dbReference type="EMBL" id="KRY65225.1"/>
    </source>
</evidence>
<evidence type="ECO:0000313" key="3">
    <source>
        <dbReference type="Proteomes" id="UP000054632"/>
    </source>
</evidence>
<dbReference type="Proteomes" id="UP000054632">
    <property type="component" value="Unassembled WGS sequence"/>
</dbReference>
<proteinExistence type="predicted"/>
<reference evidence="2 3" key="1">
    <citation type="submission" date="2015-01" db="EMBL/GenBank/DDBJ databases">
        <title>Evolution of Trichinella species and genotypes.</title>
        <authorList>
            <person name="Korhonen P.K."/>
            <person name="Edoardo P."/>
            <person name="Giuseppe L.R."/>
            <person name="Gasser R.B."/>
        </authorList>
    </citation>
    <scope>NUCLEOTIDE SEQUENCE [LARGE SCALE GENOMIC DNA]</scope>
    <source>
        <strain evidence="2">ISS13</strain>
    </source>
</reference>
<accession>A0A0V1DUG0</accession>
<protein>
    <submittedName>
        <fullName evidence="2">Uncharacterized protein</fullName>
    </submittedName>
</protein>
<name>A0A0V1DUG0_TRIPS</name>
<evidence type="ECO:0000256" key="1">
    <source>
        <dbReference type="SAM" id="SignalP"/>
    </source>
</evidence>